<comment type="catalytic activity">
    <reaction evidence="1">
        <text>2-hydroxychromene-2-carboxylate = (3E)-4-(2-hydroxyphenyl)-2-oxobut-3-enoate</text>
        <dbReference type="Rhea" id="RHEA:27401"/>
        <dbReference type="ChEBI" id="CHEBI:59350"/>
        <dbReference type="ChEBI" id="CHEBI:59353"/>
        <dbReference type="EC" id="5.99.1.4"/>
    </reaction>
</comment>
<evidence type="ECO:0000313" key="4">
    <source>
        <dbReference type="Proteomes" id="UP001595528"/>
    </source>
</evidence>
<gene>
    <name evidence="3" type="ORF">ACFOGJ_23440</name>
</gene>
<name>A0ABV7L6N3_9PROT</name>
<reference evidence="4" key="1">
    <citation type="journal article" date="2019" name="Int. J. Syst. Evol. Microbiol.">
        <title>The Global Catalogue of Microorganisms (GCM) 10K type strain sequencing project: providing services to taxonomists for standard genome sequencing and annotation.</title>
        <authorList>
            <consortium name="The Broad Institute Genomics Platform"/>
            <consortium name="The Broad Institute Genome Sequencing Center for Infectious Disease"/>
            <person name="Wu L."/>
            <person name="Ma J."/>
        </authorList>
    </citation>
    <scope>NUCLEOTIDE SEQUENCE [LARGE SCALE GENOMIC DNA]</scope>
    <source>
        <strain evidence="4">KCTC 42964</strain>
    </source>
</reference>
<feature type="domain" description="DSBA-like thioredoxin" evidence="2">
    <location>
        <begin position="5"/>
        <end position="205"/>
    </location>
</feature>
<comment type="similarity">
    <text evidence="1">Belongs to the GST superfamily. NadH family.</text>
</comment>
<keyword evidence="4" id="KW-1185">Reference proteome</keyword>
<dbReference type="PANTHER" id="PTHR42943">
    <property type="entry name" value="GLUTATHIONE S-TRANSFERASE KAPPA"/>
    <property type="match status" value="1"/>
</dbReference>
<dbReference type="InterPro" id="IPR001853">
    <property type="entry name" value="DSBA-like_thioredoxin_dom"/>
</dbReference>
<dbReference type="InterPro" id="IPR036249">
    <property type="entry name" value="Thioredoxin-like_sf"/>
</dbReference>
<accession>A0ABV7L6N3</accession>
<evidence type="ECO:0000256" key="1">
    <source>
        <dbReference type="PIRNR" id="PIRNR006386"/>
    </source>
</evidence>
<dbReference type="InterPro" id="IPR014440">
    <property type="entry name" value="HCCAis_GSTk"/>
</dbReference>
<dbReference type="RefSeq" id="WP_379905196.1">
    <property type="nucleotide sequence ID" value="NZ_JBHRTR010000037.1"/>
</dbReference>
<dbReference type="PANTHER" id="PTHR42943:SF2">
    <property type="entry name" value="GLUTATHIONE S-TRANSFERASE KAPPA 1"/>
    <property type="match status" value="1"/>
</dbReference>
<evidence type="ECO:0000259" key="2">
    <source>
        <dbReference type="Pfam" id="PF01323"/>
    </source>
</evidence>
<comment type="caution">
    <text evidence="3">The sequence shown here is derived from an EMBL/GenBank/DDBJ whole genome shotgun (WGS) entry which is preliminary data.</text>
</comment>
<keyword evidence="1 3" id="KW-0413">Isomerase</keyword>
<dbReference type="EC" id="5.99.1.4" evidence="1"/>
<dbReference type="Proteomes" id="UP001595528">
    <property type="component" value="Unassembled WGS sequence"/>
</dbReference>
<sequence length="216" mass="23699">MTLEVDLYWSFRSPYCYLAGDRLAALEREHDLRLSVRPVLPIAVRIPGFFKTVNPLRVPYNRMDAERVAASLQVPFHWPRPDPIVMDVATGEVPADQPYIHRLTRLGALAAEQGRGLPFVRAVAALLFGAGIDGWDRGAHLARAVAGAGLDLAEMEAAVADDAGRLDAAIAANEAAQTAAGHWGVPLMVFRGEPFFGQDRIDLLLWRLRQAGLRAR</sequence>
<protein>
    <recommendedName>
        <fullName evidence="1">2-hydroxychromene-2-carboxylate isomerase</fullName>
        <ecNumber evidence="1">5.99.1.4</ecNumber>
    </recommendedName>
</protein>
<dbReference type="InterPro" id="IPR051924">
    <property type="entry name" value="GST_Kappa/NadH"/>
</dbReference>
<proteinExistence type="inferred from homology"/>
<evidence type="ECO:0000313" key="3">
    <source>
        <dbReference type="EMBL" id="MFC3230224.1"/>
    </source>
</evidence>
<dbReference type="GO" id="GO:0016853">
    <property type="term" value="F:isomerase activity"/>
    <property type="evidence" value="ECO:0007669"/>
    <property type="project" value="UniProtKB-KW"/>
</dbReference>
<dbReference type="Gene3D" id="3.40.30.10">
    <property type="entry name" value="Glutaredoxin"/>
    <property type="match status" value="1"/>
</dbReference>
<organism evidence="3 4">
    <name type="scientific">Marinibaculum pumilum</name>
    <dbReference type="NCBI Taxonomy" id="1766165"/>
    <lineage>
        <taxon>Bacteria</taxon>
        <taxon>Pseudomonadati</taxon>
        <taxon>Pseudomonadota</taxon>
        <taxon>Alphaproteobacteria</taxon>
        <taxon>Rhodospirillales</taxon>
        <taxon>Rhodospirillaceae</taxon>
        <taxon>Marinibaculum</taxon>
    </lineage>
</organism>
<dbReference type="EMBL" id="JBHRTR010000037">
    <property type="protein sequence ID" value="MFC3230224.1"/>
    <property type="molecule type" value="Genomic_DNA"/>
</dbReference>
<dbReference type="PIRSF" id="PIRSF006386">
    <property type="entry name" value="HCCAis_GSTk"/>
    <property type="match status" value="1"/>
</dbReference>
<dbReference type="Pfam" id="PF01323">
    <property type="entry name" value="DSBA"/>
    <property type="match status" value="1"/>
</dbReference>
<dbReference type="SUPFAM" id="SSF52833">
    <property type="entry name" value="Thioredoxin-like"/>
    <property type="match status" value="1"/>
</dbReference>